<dbReference type="STRING" id="1802308.A3D50_00325"/>
<dbReference type="Gene3D" id="3.30.2310.20">
    <property type="entry name" value="RelE-like"/>
    <property type="match status" value="1"/>
</dbReference>
<evidence type="ECO:0008006" key="3">
    <source>
        <dbReference type="Google" id="ProtNLM"/>
    </source>
</evidence>
<reference evidence="1 2" key="1">
    <citation type="journal article" date="2016" name="Nat. Commun.">
        <title>Thousands of microbial genomes shed light on interconnected biogeochemical processes in an aquifer system.</title>
        <authorList>
            <person name="Anantharaman K."/>
            <person name="Brown C.T."/>
            <person name="Hug L.A."/>
            <person name="Sharon I."/>
            <person name="Castelle C.J."/>
            <person name="Probst A.J."/>
            <person name="Thomas B.C."/>
            <person name="Singh A."/>
            <person name="Wilkins M.J."/>
            <person name="Karaoz U."/>
            <person name="Brodie E.L."/>
            <person name="Williams K.H."/>
            <person name="Hubbard S.S."/>
            <person name="Banfield J.F."/>
        </authorList>
    </citation>
    <scope>NUCLEOTIDE SEQUENCE [LARGE SCALE GENOMIC DNA]</scope>
</reference>
<dbReference type="SUPFAM" id="SSF143011">
    <property type="entry name" value="RelE-like"/>
    <property type="match status" value="1"/>
</dbReference>
<name>A0A1G2MLB0_9BACT</name>
<evidence type="ECO:0000313" key="1">
    <source>
        <dbReference type="EMBL" id="OHA24695.1"/>
    </source>
</evidence>
<dbReference type="InterPro" id="IPR035093">
    <property type="entry name" value="RelE/ParE_toxin_dom_sf"/>
</dbReference>
<gene>
    <name evidence="1" type="ORF">A3D50_00325</name>
</gene>
<organism evidence="1 2">
    <name type="scientific">Candidatus Taylorbacteria bacterium RIFCSPHIGHO2_02_FULL_44_12</name>
    <dbReference type="NCBI Taxonomy" id="1802308"/>
    <lineage>
        <taxon>Bacteria</taxon>
        <taxon>Candidatus Tayloriibacteriota</taxon>
    </lineage>
</organism>
<dbReference type="Proteomes" id="UP000178413">
    <property type="component" value="Unassembled WGS sequence"/>
</dbReference>
<dbReference type="AlphaFoldDB" id="A0A1G2MLB0"/>
<dbReference type="EMBL" id="MHRM01000001">
    <property type="protein sequence ID" value="OHA24695.1"/>
    <property type="molecule type" value="Genomic_DNA"/>
</dbReference>
<sequence>MKIAYKAIFIRQFDDLPIDLQSEVLEKIGLLKIAQNHQQLKVHKLHGSLQDRYSFSVNYKIRIVFRYLSKNEIVLLVIGDHDIYR</sequence>
<protein>
    <recommendedName>
        <fullName evidence="3">Plasmid stabilization protein</fullName>
    </recommendedName>
</protein>
<accession>A0A1G2MLB0</accession>
<proteinExistence type="predicted"/>
<comment type="caution">
    <text evidence="1">The sequence shown here is derived from an EMBL/GenBank/DDBJ whole genome shotgun (WGS) entry which is preliminary data.</text>
</comment>
<evidence type="ECO:0000313" key="2">
    <source>
        <dbReference type="Proteomes" id="UP000178413"/>
    </source>
</evidence>